<feature type="binding site" evidence="6">
    <location>
        <position position="160"/>
    </location>
    <ligand>
        <name>AMP</name>
        <dbReference type="ChEBI" id="CHEBI:456215"/>
    </ligand>
</feature>
<feature type="binding site" evidence="6">
    <location>
        <position position="130"/>
    </location>
    <ligand>
        <name>Zn(2+)</name>
        <dbReference type="ChEBI" id="CHEBI:29105"/>
        <note>structural</note>
    </ligand>
</feature>
<evidence type="ECO:0000259" key="9">
    <source>
        <dbReference type="Pfam" id="PF05191"/>
    </source>
</evidence>
<dbReference type="UniPathway" id="UPA00588">
    <property type="reaction ID" value="UER00649"/>
</dbReference>
<keyword evidence="6" id="KW-0862">Zinc</keyword>
<feature type="domain" description="Adenylate kinase active site lid" evidence="9">
    <location>
        <begin position="127"/>
        <end position="162"/>
    </location>
</feature>
<feature type="binding site" evidence="6">
    <location>
        <begin position="57"/>
        <end position="59"/>
    </location>
    <ligand>
        <name>AMP</name>
        <dbReference type="ChEBI" id="CHEBI:456215"/>
    </ligand>
</feature>
<feature type="binding site" evidence="6">
    <location>
        <position position="133"/>
    </location>
    <ligand>
        <name>Zn(2+)</name>
        <dbReference type="ChEBI" id="CHEBI:29105"/>
        <note>structural</note>
    </ligand>
</feature>
<dbReference type="PRINTS" id="PR00094">
    <property type="entry name" value="ADENYLTKNASE"/>
</dbReference>
<dbReference type="HAMAP" id="MF_00235">
    <property type="entry name" value="Adenylate_kinase_Adk"/>
    <property type="match status" value="1"/>
</dbReference>
<dbReference type="GO" id="GO:0044209">
    <property type="term" value="P:AMP salvage"/>
    <property type="evidence" value="ECO:0007669"/>
    <property type="project" value="UniProtKB-UniRule"/>
</dbReference>
<dbReference type="InterPro" id="IPR006259">
    <property type="entry name" value="Adenyl_kin_sub"/>
</dbReference>
<feature type="binding site" evidence="6">
    <location>
        <position position="171"/>
    </location>
    <ligand>
        <name>AMP</name>
        <dbReference type="ChEBI" id="CHEBI:456215"/>
    </ligand>
</feature>
<comment type="function">
    <text evidence="6">Catalyzes the reversible transfer of the terminal phosphate group between ATP and AMP. Plays an important role in cellular energy homeostasis and in adenine nucleotide metabolism.</text>
</comment>
<evidence type="ECO:0000256" key="5">
    <source>
        <dbReference type="ARBA" id="ARBA00022840"/>
    </source>
</evidence>
<feature type="region of interest" description="NMP" evidence="6">
    <location>
        <begin position="30"/>
        <end position="59"/>
    </location>
</feature>
<dbReference type="EC" id="2.7.4.3" evidence="6 8"/>
<dbReference type="CDD" id="cd01428">
    <property type="entry name" value="ADK"/>
    <property type="match status" value="1"/>
</dbReference>
<evidence type="ECO:0000256" key="2">
    <source>
        <dbReference type="ARBA" id="ARBA00022727"/>
    </source>
</evidence>
<comment type="similarity">
    <text evidence="6 7">Belongs to the adenylate kinase family.</text>
</comment>
<proteinExistence type="inferred from homology"/>
<keyword evidence="6" id="KW-0479">Metal-binding</keyword>
<dbReference type="Pfam" id="PF00406">
    <property type="entry name" value="ADK"/>
    <property type="match status" value="1"/>
</dbReference>
<keyword evidence="4 6" id="KW-0418">Kinase</keyword>
<dbReference type="InterPro" id="IPR000850">
    <property type="entry name" value="Adenylat/UMP-CMP_kin"/>
</dbReference>
<comment type="subunit">
    <text evidence="6 8">Monomer.</text>
</comment>
<evidence type="ECO:0000313" key="11">
    <source>
        <dbReference type="Proteomes" id="UP000284731"/>
    </source>
</evidence>
<dbReference type="RefSeq" id="WP_118764228.1">
    <property type="nucleotide sequence ID" value="NZ_CABJCF010000001.1"/>
</dbReference>
<dbReference type="PANTHER" id="PTHR23359">
    <property type="entry name" value="NUCLEOTIDE KINASE"/>
    <property type="match status" value="1"/>
</dbReference>
<evidence type="ECO:0000256" key="7">
    <source>
        <dbReference type="RuleBase" id="RU003330"/>
    </source>
</evidence>
<keyword evidence="5 6" id="KW-0067">ATP-binding</keyword>
<evidence type="ECO:0000256" key="6">
    <source>
        <dbReference type="HAMAP-Rule" id="MF_00235"/>
    </source>
</evidence>
<feature type="binding site" evidence="6">
    <location>
        <begin position="136"/>
        <end position="137"/>
    </location>
    <ligand>
        <name>ATP</name>
        <dbReference type="ChEBI" id="CHEBI:30616"/>
    </ligand>
</feature>
<dbReference type="Proteomes" id="UP000284731">
    <property type="component" value="Unassembled WGS sequence"/>
</dbReference>
<evidence type="ECO:0000256" key="4">
    <source>
        <dbReference type="ARBA" id="ARBA00022777"/>
    </source>
</evidence>
<feature type="binding site" evidence="6">
    <location>
        <position position="127"/>
    </location>
    <ligand>
        <name>ATP</name>
        <dbReference type="ChEBI" id="CHEBI:30616"/>
    </ligand>
</feature>
<dbReference type="InterPro" id="IPR027417">
    <property type="entry name" value="P-loop_NTPase"/>
</dbReference>
<accession>A0A412PHX9</accession>
<feature type="binding site" evidence="6">
    <location>
        <begin position="10"/>
        <end position="15"/>
    </location>
    <ligand>
        <name>ATP</name>
        <dbReference type="ChEBI" id="CHEBI:30616"/>
    </ligand>
</feature>
<dbReference type="Pfam" id="PF05191">
    <property type="entry name" value="ADK_lid"/>
    <property type="match status" value="1"/>
</dbReference>
<evidence type="ECO:0000256" key="1">
    <source>
        <dbReference type="ARBA" id="ARBA00022679"/>
    </source>
</evidence>
<comment type="pathway">
    <text evidence="6">Purine metabolism; AMP biosynthesis via salvage pathway; AMP from ADP: step 1/1.</text>
</comment>
<dbReference type="PROSITE" id="PS00113">
    <property type="entry name" value="ADENYLATE_KINASE"/>
    <property type="match status" value="1"/>
</dbReference>
<evidence type="ECO:0000256" key="3">
    <source>
        <dbReference type="ARBA" id="ARBA00022741"/>
    </source>
</evidence>
<comment type="subcellular location">
    <subcellularLocation>
        <location evidence="6 8">Cytoplasm</location>
    </subcellularLocation>
</comment>
<organism evidence="10 11">
    <name type="scientific">Solobacterium moorei</name>
    <dbReference type="NCBI Taxonomy" id="102148"/>
    <lineage>
        <taxon>Bacteria</taxon>
        <taxon>Bacillati</taxon>
        <taxon>Bacillota</taxon>
        <taxon>Erysipelotrichia</taxon>
        <taxon>Erysipelotrichales</taxon>
        <taxon>Erysipelotrichaceae</taxon>
        <taxon>Solobacterium</taxon>
    </lineage>
</organism>
<evidence type="ECO:0000256" key="8">
    <source>
        <dbReference type="RuleBase" id="RU003331"/>
    </source>
</evidence>
<feature type="binding site" evidence="6">
    <location>
        <begin position="85"/>
        <end position="88"/>
    </location>
    <ligand>
        <name>AMP</name>
        <dbReference type="ChEBI" id="CHEBI:456215"/>
    </ligand>
</feature>
<dbReference type="SUPFAM" id="SSF52540">
    <property type="entry name" value="P-loop containing nucleoside triphosphate hydrolases"/>
    <property type="match status" value="1"/>
</dbReference>
<sequence length="216" mass="24192">MNILIMGPAGAGKGTMSDLILKEYNIAHISTGDMLRENVRNSTALGLEAQSYMNQGKLVPDDLINAMVEDRIQQPDCANGYLLDGFPRTLVQAEVFDKIAEKIGKEVDAVIDLQVKFEILEERITGRRICPKCGAIYHIHNHPSKVEGVCDVCESELQQRKDDTVEQLKVRMEAYESSTKPVIDYYDQKGLVTHIDAAQKPKKVFEDIKKALEKNA</sequence>
<feature type="binding site" evidence="6">
    <location>
        <position position="36"/>
    </location>
    <ligand>
        <name>AMP</name>
        <dbReference type="ChEBI" id="CHEBI:456215"/>
    </ligand>
</feature>
<dbReference type="InterPro" id="IPR007862">
    <property type="entry name" value="Adenylate_kinase_lid-dom"/>
</dbReference>
<keyword evidence="2 6" id="KW-0545">Nucleotide biosynthesis</keyword>
<dbReference type="NCBIfam" id="TIGR01351">
    <property type="entry name" value="adk"/>
    <property type="match status" value="1"/>
</dbReference>
<feature type="binding site" evidence="6">
    <location>
        <position position="153"/>
    </location>
    <ligand>
        <name>Zn(2+)</name>
        <dbReference type="ChEBI" id="CHEBI:29105"/>
        <note>structural</note>
    </ligand>
</feature>
<keyword evidence="3 6" id="KW-0547">Nucleotide-binding</keyword>
<dbReference type="NCBIfam" id="NF001380">
    <property type="entry name" value="PRK00279.1-2"/>
    <property type="match status" value="1"/>
</dbReference>
<feature type="binding site" evidence="6">
    <location>
        <position position="92"/>
    </location>
    <ligand>
        <name>AMP</name>
        <dbReference type="ChEBI" id="CHEBI:456215"/>
    </ligand>
</feature>
<feature type="binding site" evidence="6">
    <location>
        <position position="150"/>
    </location>
    <ligand>
        <name>Zn(2+)</name>
        <dbReference type="ChEBI" id="CHEBI:29105"/>
        <note>structural</note>
    </ligand>
</feature>
<dbReference type="EMBL" id="QRWX01000001">
    <property type="protein sequence ID" value="RGT57775.1"/>
    <property type="molecule type" value="Genomic_DNA"/>
</dbReference>
<dbReference type="GO" id="GO:0004017">
    <property type="term" value="F:AMP kinase activity"/>
    <property type="evidence" value="ECO:0007669"/>
    <property type="project" value="UniProtKB-UniRule"/>
</dbReference>
<keyword evidence="6" id="KW-0963">Cytoplasm</keyword>
<dbReference type="GO" id="GO:0008270">
    <property type="term" value="F:zinc ion binding"/>
    <property type="evidence" value="ECO:0007669"/>
    <property type="project" value="UniProtKB-UniRule"/>
</dbReference>
<dbReference type="InterPro" id="IPR033690">
    <property type="entry name" value="Adenylat_kinase_CS"/>
</dbReference>
<feature type="binding site" evidence="6">
    <location>
        <position position="31"/>
    </location>
    <ligand>
        <name>AMP</name>
        <dbReference type="ChEBI" id="CHEBI:456215"/>
    </ligand>
</feature>
<reference evidence="10 11" key="1">
    <citation type="submission" date="2018-08" db="EMBL/GenBank/DDBJ databases">
        <title>A genome reference for cultivated species of the human gut microbiota.</title>
        <authorList>
            <person name="Zou Y."/>
            <person name="Xue W."/>
            <person name="Luo G."/>
        </authorList>
    </citation>
    <scope>NUCLEOTIDE SEQUENCE [LARGE SCALE GENOMIC DNA]</scope>
    <source>
        <strain evidence="10 11">AF18-46</strain>
    </source>
</reference>
<dbReference type="FunFam" id="3.40.50.300:FF:000106">
    <property type="entry name" value="Adenylate kinase mitochondrial"/>
    <property type="match status" value="1"/>
</dbReference>
<name>A0A412PHX9_9FIRM</name>
<protein>
    <recommendedName>
        <fullName evidence="6 8">Adenylate kinase</fullName>
        <shortName evidence="6">AK</shortName>
        <ecNumber evidence="6 8">2.7.4.3</ecNumber>
    </recommendedName>
    <alternativeName>
        <fullName evidence="6">ATP-AMP transphosphorylase</fullName>
    </alternativeName>
    <alternativeName>
        <fullName evidence="6">ATP:AMP phosphotransferase</fullName>
    </alternativeName>
    <alternativeName>
        <fullName evidence="6">Adenylate monophosphate kinase</fullName>
    </alternativeName>
</protein>
<dbReference type="AlphaFoldDB" id="A0A412PHX9"/>
<dbReference type="NCBIfam" id="NF001381">
    <property type="entry name" value="PRK00279.1-3"/>
    <property type="match status" value="1"/>
</dbReference>
<comment type="domain">
    <text evidence="6">Consists of three domains, a large central CORE domain and two small peripheral domains, NMPbind and LID, which undergo movements during catalysis. The LID domain closes over the site of phosphoryl transfer upon ATP binding. Assembling and dissambling the active center during each catalytic cycle provides an effective means to prevent ATP hydrolysis. Some bacteria have evolved a zinc-coordinating structure that stabilizes the LID domain.</text>
</comment>
<dbReference type="Gene3D" id="3.40.50.300">
    <property type="entry name" value="P-loop containing nucleotide triphosphate hydrolases"/>
    <property type="match status" value="1"/>
</dbReference>
<comment type="caution">
    <text evidence="10">The sequence shown here is derived from an EMBL/GenBank/DDBJ whole genome shotgun (WGS) entry which is preliminary data.</text>
</comment>
<keyword evidence="1 6" id="KW-0808">Transferase</keyword>
<gene>
    <name evidence="6" type="primary">adk</name>
    <name evidence="10" type="ORF">DWX20_01625</name>
</gene>
<feature type="binding site" evidence="6">
    <location>
        <position position="199"/>
    </location>
    <ligand>
        <name>ATP</name>
        <dbReference type="ChEBI" id="CHEBI:30616"/>
    </ligand>
</feature>
<dbReference type="GO" id="GO:0005737">
    <property type="term" value="C:cytoplasm"/>
    <property type="evidence" value="ECO:0007669"/>
    <property type="project" value="UniProtKB-SubCell"/>
</dbReference>
<evidence type="ECO:0000313" key="10">
    <source>
        <dbReference type="EMBL" id="RGT57775.1"/>
    </source>
</evidence>
<feature type="region of interest" description="LID" evidence="6">
    <location>
        <begin position="126"/>
        <end position="163"/>
    </location>
</feature>
<comment type="catalytic activity">
    <reaction evidence="6 8">
        <text>AMP + ATP = 2 ADP</text>
        <dbReference type="Rhea" id="RHEA:12973"/>
        <dbReference type="ChEBI" id="CHEBI:30616"/>
        <dbReference type="ChEBI" id="CHEBI:456215"/>
        <dbReference type="ChEBI" id="CHEBI:456216"/>
        <dbReference type="EC" id="2.7.4.3"/>
    </reaction>
</comment>
<dbReference type="GO" id="GO:0005524">
    <property type="term" value="F:ATP binding"/>
    <property type="evidence" value="ECO:0007669"/>
    <property type="project" value="UniProtKB-UniRule"/>
</dbReference>